<sequence length="105" mass="12122">MSESTLRALNALGQSTEHWDALLIYLISGKIDNITAREWERQCAENELSTLEKFKDFLNQRANLLETLELNNKGTHNSKRIERTKSKSFLVQKQGCTVCKESHRI</sequence>
<proteinExistence type="predicted"/>
<reference evidence="1" key="1">
    <citation type="submission" date="2024-04" db="EMBL/GenBank/DDBJ databases">
        <authorList>
            <consortium name="Molecular Ecology Group"/>
        </authorList>
    </citation>
    <scope>NUCLEOTIDE SEQUENCE</scope>
</reference>
<evidence type="ECO:0000313" key="1">
    <source>
        <dbReference type="EMBL" id="CAL1682523.1"/>
    </source>
</evidence>
<name>A0AAV2NQH4_9HYME</name>
<accession>A0AAV2NQH4</accession>
<keyword evidence="2" id="KW-1185">Reference proteome</keyword>
<dbReference type="AlphaFoldDB" id="A0AAV2NQH4"/>
<evidence type="ECO:0000313" key="2">
    <source>
        <dbReference type="Proteomes" id="UP001497644"/>
    </source>
</evidence>
<organism evidence="1 2">
    <name type="scientific">Lasius platythorax</name>
    <dbReference type="NCBI Taxonomy" id="488582"/>
    <lineage>
        <taxon>Eukaryota</taxon>
        <taxon>Metazoa</taxon>
        <taxon>Ecdysozoa</taxon>
        <taxon>Arthropoda</taxon>
        <taxon>Hexapoda</taxon>
        <taxon>Insecta</taxon>
        <taxon>Pterygota</taxon>
        <taxon>Neoptera</taxon>
        <taxon>Endopterygota</taxon>
        <taxon>Hymenoptera</taxon>
        <taxon>Apocrita</taxon>
        <taxon>Aculeata</taxon>
        <taxon>Formicoidea</taxon>
        <taxon>Formicidae</taxon>
        <taxon>Formicinae</taxon>
        <taxon>Lasius</taxon>
        <taxon>Lasius</taxon>
    </lineage>
</organism>
<dbReference type="EMBL" id="OZ034827">
    <property type="protein sequence ID" value="CAL1682523.1"/>
    <property type="molecule type" value="Genomic_DNA"/>
</dbReference>
<gene>
    <name evidence="1" type="ORF">LPLAT_LOCUS8434</name>
</gene>
<protein>
    <submittedName>
        <fullName evidence="1">Uncharacterized protein</fullName>
    </submittedName>
</protein>
<dbReference type="Proteomes" id="UP001497644">
    <property type="component" value="Chromosome 4"/>
</dbReference>